<dbReference type="STRING" id="320771.Cflav_PD3988"/>
<evidence type="ECO:0000259" key="4">
    <source>
        <dbReference type="Pfam" id="PF09822"/>
    </source>
</evidence>
<feature type="compositionally biased region" description="Basic and acidic residues" evidence="2">
    <location>
        <begin position="426"/>
        <end position="439"/>
    </location>
</feature>
<gene>
    <name evidence="6" type="ORF">Cflav_PD3988</name>
</gene>
<dbReference type="InterPro" id="IPR055396">
    <property type="entry name" value="DUF7088"/>
</dbReference>
<keyword evidence="3" id="KW-1133">Transmembrane helix</keyword>
<dbReference type="OrthoDB" id="9777219at2"/>
<accession>B9XGA9</accession>
<feature type="domain" description="ABC-type uncharacterised transport system" evidence="4">
    <location>
        <begin position="178"/>
        <end position="495"/>
    </location>
</feature>
<keyword evidence="3" id="KW-0812">Transmembrane</keyword>
<dbReference type="RefSeq" id="WP_007414855.1">
    <property type="nucleotide sequence ID" value="NZ_ABOX02000011.1"/>
</dbReference>
<dbReference type="Pfam" id="PF09822">
    <property type="entry name" value="ABC_transp_aux"/>
    <property type="match status" value="1"/>
</dbReference>
<keyword evidence="7" id="KW-1185">Reference proteome</keyword>
<dbReference type="InterPro" id="IPR019196">
    <property type="entry name" value="ABC_transp_unknown"/>
</dbReference>
<evidence type="ECO:0000256" key="2">
    <source>
        <dbReference type="SAM" id="MobiDB-lite"/>
    </source>
</evidence>
<comment type="caution">
    <text evidence="6">The sequence shown here is derived from an EMBL/GenBank/DDBJ whole genome shotgun (WGS) entry which is preliminary data.</text>
</comment>
<feature type="coiled-coil region" evidence="1">
    <location>
        <begin position="531"/>
        <end position="607"/>
    </location>
</feature>
<dbReference type="AlphaFoldDB" id="B9XGA9"/>
<evidence type="ECO:0000313" key="6">
    <source>
        <dbReference type="EMBL" id="EEF61271.1"/>
    </source>
</evidence>
<dbReference type="Proteomes" id="UP000003688">
    <property type="component" value="Unassembled WGS sequence"/>
</dbReference>
<dbReference type="EMBL" id="ABOX02000011">
    <property type="protein sequence ID" value="EEF61271.1"/>
    <property type="molecule type" value="Genomic_DNA"/>
</dbReference>
<feature type="region of interest" description="Disordered" evidence="2">
    <location>
        <begin position="422"/>
        <end position="447"/>
    </location>
</feature>
<sequence precursor="true">MKKKAFETFIYSVVGVLVLLAVLIAFNAVTGTVKKRVDLTKEKAYTLSSGTKAILSKLDTPVKVRFYYSQSHGGDSVPMGLKTYAQNVEDLLSEYKQIAKGKLIIEKFDPQPDSDAEDSARLDGVEGQMLPDGEKFYLGLSVSMLDAKEALPFLTPERERLLEYDLSRAISRVVTPEKPVVGVMSPLPVFGAPANPMMARMGQQQQGQDPWIFISELKNDYTVKQVEMTADKIDDNVKVLVVIHPKDISDTAQFAIDQFIMRGGKLIAFLDATSLVDKNGSNPMMQLPGGGSSLDKLFKAWGIQFENTKVAADLNYKMQLMGRNGQPTDAPAFLSIPKEGINGDDVATSEIDNVWLPFCGVFSGTPVSGLKETILLKTTKDSALVDGVMASLSEDSVLKDFKPSGTEYALAIRLNGKFKTAFPNGKPEDKKDDKKEDKTAPALKSADSLKETKDENAVVLFGDADFIYDQFAVRQTQTIFGRSLEAMNGNLSMAQNLVEKLAGASELIDVRSRATMSRPFTRIREMDARAQKAFQSKIKGLEDSLQETQTKLNELQRGKENNGQRFIMSPEQQAELDKFKKKQVEVNRQLKLEKKQLAREKEGLQNRLKWKTSSACQLSL</sequence>
<reference evidence="6 7" key="1">
    <citation type="journal article" date="2011" name="J. Bacteriol.">
        <title>Genome sequence of 'Pedosphaera parvula' Ellin514, an aerobic Verrucomicrobial isolate from pasture soil.</title>
        <authorList>
            <person name="Kant R."/>
            <person name="van Passel M.W."/>
            <person name="Sangwan P."/>
            <person name="Palva A."/>
            <person name="Lucas S."/>
            <person name="Copeland A."/>
            <person name="Lapidus A."/>
            <person name="Glavina Del Rio T."/>
            <person name="Dalin E."/>
            <person name="Tice H."/>
            <person name="Bruce D."/>
            <person name="Goodwin L."/>
            <person name="Pitluck S."/>
            <person name="Chertkov O."/>
            <person name="Larimer F.W."/>
            <person name="Land M.L."/>
            <person name="Hauser L."/>
            <person name="Brettin T.S."/>
            <person name="Detter J.C."/>
            <person name="Han S."/>
            <person name="de Vos W.M."/>
            <person name="Janssen P.H."/>
            <person name="Smidt H."/>
        </authorList>
    </citation>
    <scope>NUCLEOTIDE SEQUENCE [LARGE SCALE GENOMIC DNA]</scope>
    <source>
        <strain evidence="6 7">Ellin514</strain>
    </source>
</reference>
<evidence type="ECO:0000256" key="3">
    <source>
        <dbReference type="SAM" id="Phobius"/>
    </source>
</evidence>
<keyword evidence="3" id="KW-0472">Membrane</keyword>
<feature type="transmembrane region" description="Helical" evidence="3">
    <location>
        <begin position="9"/>
        <end position="29"/>
    </location>
</feature>
<evidence type="ECO:0000259" key="5">
    <source>
        <dbReference type="Pfam" id="PF23357"/>
    </source>
</evidence>
<evidence type="ECO:0000256" key="1">
    <source>
        <dbReference type="SAM" id="Coils"/>
    </source>
</evidence>
<name>B9XGA9_PEDPL</name>
<organism evidence="6 7">
    <name type="scientific">Pedosphaera parvula (strain Ellin514)</name>
    <dbReference type="NCBI Taxonomy" id="320771"/>
    <lineage>
        <taxon>Bacteria</taxon>
        <taxon>Pseudomonadati</taxon>
        <taxon>Verrucomicrobiota</taxon>
        <taxon>Pedosphaerae</taxon>
        <taxon>Pedosphaerales</taxon>
        <taxon>Pedosphaeraceae</taxon>
        <taxon>Pedosphaera</taxon>
    </lineage>
</organism>
<proteinExistence type="predicted"/>
<feature type="domain" description="DUF7088" evidence="5">
    <location>
        <begin position="41"/>
        <end position="135"/>
    </location>
</feature>
<protein>
    <submittedName>
        <fullName evidence="6">Uncharacterized protein</fullName>
    </submittedName>
</protein>
<evidence type="ECO:0000313" key="7">
    <source>
        <dbReference type="Proteomes" id="UP000003688"/>
    </source>
</evidence>
<dbReference type="Pfam" id="PF23357">
    <property type="entry name" value="DUF7088"/>
    <property type="match status" value="1"/>
</dbReference>
<keyword evidence="1" id="KW-0175">Coiled coil</keyword>